<feature type="transmembrane region" description="Helical" evidence="1">
    <location>
        <begin position="12"/>
        <end position="27"/>
    </location>
</feature>
<keyword evidence="1" id="KW-1133">Transmembrane helix</keyword>
<keyword evidence="1" id="KW-0472">Membrane</keyword>
<keyword evidence="1" id="KW-0812">Transmembrane</keyword>
<name>A0AA38UGT1_9AGAR</name>
<comment type="caution">
    <text evidence="2">The sequence shown here is derived from an EMBL/GenBank/DDBJ whole genome shotgun (WGS) entry which is preliminary data.</text>
</comment>
<protein>
    <submittedName>
        <fullName evidence="2">Uncharacterized protein</fullName>
    </submittedName>
</protein>
<dbReference type="Proteomes" id="UP001163846">
    <property type="component" value="Unassembled WGS sequence"/>
</dbReference>
<accession>A0AA38UGT1</accession>
<proteinExistence type="predicted"/>
<evidence type="ECO:0000313" key="3">
    <source>
        <dbReference type="Proteomes" id="UP001163846"/>
    </source>
</evidence>
<dbReference type="EMBL" id="MU806071">
    <property type="protein sequence ID" value="KAJ3840630.1"/>
    <property type="molecule type" value="Genomic_DNA"/>
</dbReference>
<evidence type="ECO:0000313" key="2">
    <source>
        <dbReference type="EMBL" id="KAJ3840630.1"/>
    </source>
</evidence>
<gene>
    <name evidence="2" type="ORF">F5878DRAFT_612618</name>
</gene>
<reference evidence="2" key="1">
    <citation type="submission" date="2022-08" db="EMBL/GenBank/DDBJ databases">
        <authorList>
            <consortium name="DOE Joint Genome Institute"/>
            <person name="Min B."/>
            <person name="Riley R."/>
            <person name="Sierra-Patev S."/>
            <person name="Naranjo-Ortiz M."/>
            <person name="Looney B."/>
            <person name="Konkel Z."/>
            <person name="Slot J.C."/>
            <person name="Sakamoto Y."/>
            <person name="Steenwyk J.L."/>
            <person name="Rokas A."/>
            <person name="Carro J."/>
            <person name="Camarero S."/>
            <person name="Ferreira P."/>
            <person name="Molpeceres G."/>
            <person name="Ruiz-Duenas F.J."/>
            <person name="Serrano A."/>
            <person name="Henrissat B."/>
            <person name="Drula E."/>
            <person name="Hughes K.W."/>
            <person name="Mata J.L."/>
            <person name="Ishikawa N.K."/>
            <person name="Vargas-Isla R."/>
            <person name="Ushijima S."/>
            <person name="Smith C.A."/>
            <person name="Ahrendt S."/>
            <person name="Andreopoulos W."/>
            <person name="He G."/>
            <person name="Labutti K."/>
            <person name="Lipzen A."/>
            <person name="Ng V."/>
            <person name="Sandor L."/>
            <person name="Barry K."/>
            <person name="Martinez A.T."/>
            <person name="Xiao Y."/>
            <person name="Gibbons J.G."/>
            <person name="Terashima K."/>
            <person name="Hibbett D.S."/>
            <person name="Grigoriev I.V."/>
        </authorList>
    </citation>
    <scope>NUCLEOTIDE SEQUENCE</scope>
    <source>
        <strain evidence="2">TFB9207</strain>
    </source>
</reference>
<keyword evidence="3" id="KW-1185">Reference proteome</keyword>
<dbReference type="AlphaFoldDB" id="A0AA38UGT1"/>
<sequence>MFTGFYVQETAWYWLLISCSACFLLSVKRHTRVPATPEHGGNYTFPVPKWVLVHFANRKCLLPAPRYSDRRTLTVHHIISSLVASTVLRGPP</sequence>
<evidence type="ECO:0000256" key="1">
    <source>
        <dbReference type="SAM" id="Phobius"/>
    </source>
</evidence>
<organism evidence="2 3">
    <name type="scientific">Lentinula raphanica</name>
    <dbReference type="NCBI Taxonomy" id="153919"/>
    <lineage>
        <taxon>Eukaryota</taxon>
        <taxon>Fungi</taxon>
        <taxon>Dikarya</taxon>
        <taxon>Basidiomycota</taxon>
        <taxon>Agaricomycotina</taxon>
        <taxon>Agaricomycetes</taxon>
        <taxon>Agaricomycetidae</taxon>
        <taxon>Agaricales</taxon>
        <taxon>Marasmiineae</taxon>
        <taxon>Omphalotaceae</taxon>
        <taxon>Lentinula</taxon>
    </lineage>
</organism>